<evidence type="ECO:0000256" key="1">
    <source>
        <dbReference type="ARBA" id="ARBA00022837"/>
    </source>
</evidence>
<dbReference type="SUPFAM" id="SSF47473">
    <property type="entry name" value="EF-hand"/>
    <property type="match status" value="1"/>
</dbReference>
<dbReference type="AlphaFoldDB" id="A0A5J4NYU0"/>
<dbReference type="CDD" id="cd00051">
    <property type="entry name" value="EFh"/>
    <property type="match status" value="1"/>
</dbReference>
<reference evidence="3 4" key="1">
    <citation type="journal article" date="2019" name="Gigascience">
        <title>Whole-genome sequence of the oriental lung fluke Paragonimus westermani.</title>
        <authorList>
            <person name="Oey H."/>
            <person name="Zakrzewski M."/>
            <person name="Narain K."/>
            <person name="Devi K.R."/>
            <person name="Agatsuma T."/>
            <person name="Nawaratna S."/>
            <person name="Gobert G.N."/>
            <person name="Jones M.K."/>
            <person name="Ragan M.A."/>
            <person name="McManus D.P."/>
            <person name="Krause L."/>
        </authorList>
    </citation>
    <scope>NUCLEOTIDE SEQUENCE [LARGE SCALE GENOMIC DNA]</scope>
    <source>
        <strain evidence="3 4">IND2009</strain>
    </source>
</reference>
<dbReference type="Pfam" id="PF13499">
    <property type="entry name" value="EF-hand_7"/>
    <property type="match status" value="1"/>
</dbReference>
<dbReference type="InterPro" id="IPR018247">
    <property type="entry name" value="EF_Hand_1_Ca_BS"/>
</dbReference>
<accession>A0A5J4NYU0</accession>
<dbReference type="SMART" id="SM00054">
    <property type="entry name" value="EFh"/>
    <property type="match status" value="2"/>
</dbReference>
<keyword evidence="1" id="KW-0106">Calcium</keyword>
<protein>
    <recommendedName>
        <fullName evidence="2">EF-hand domain-containing protein</fullName>
    </recommendedName>
</protein>
<keyword evidence="4" id="KW-1185">Reference proteome</keyword>
<dbReference type="GO" id="GO:0005509">
    <property type="term" value="F:calcium ion binding"/>
    <property type="evidence" value="ECO:0007669"/>
    <property type="project" value="InterPro"/>
</dbReference>
<dbReference type="Proteomes" id="UP000324629">
    <property type="component" value="Unassembled WGS sequence"/>
</dbReference>
<dbReference type="InterPro" id="IPR002048">
    <property type="entry name" value="EF_hand_dom"/>
</dbReference>
<dbReference type="EMBL" id="QNGE01000489">
    <property type="protein sequence ID" value="KAA3680258.1"/>
    <property type="molecule type" value="Genomic_DNA"/>
</dbReference>
<feature type="domain" description="EF-hand" evidence="2">
    <location>
        <begin position="42"/>
        <end position="72"/>
    </location>
</feature>
<dbReference type="PROSITE" id="PS00018">
    <property type="entry name" value="EF_HAND_1"/>
    <property type="match status" value="2"/>
</dbReference>
<sequence length="75" mass="8763">MESEEKRLLDKFREMDRDGSGSLSRKEVKRCMKTCGFGDHFVNEFIKTFDLDGDGHITLAEYQRVLNIVPVHEKE</sequence>
<dbReference type="PROSITE" id="PS50222">
    <property type="entry name" value="EF_HAND_2"/>
    <property type="match status" value="2"/>
</dbReference>
<dbReference type="Gene3D" id="1.10.238.10">
    <property type="entry name" value="EF-hand"/>
    <property type="match status" value="1"/>
</dbReference>
<evidence type="ECO:0000313" key="4">
    <source>
        <dbReference type="Proteomes" id="UP000324629"/>
    </source>
</evidence>
<dbReference type="InterPro" id="IPR011992">
    <property type="entry name" value="EF-hand-dom_pair"/>
</dbReference>
<evidence type="ECO:0000259" key="2">
    <source>
        <dbReference type="PROSITE" id="PS50222"/>
    </source>
</evidence>
<proteinExistence type="predicted"/>
<evidence type="ECO:0000313" key="3">
    <source>
        <dbReference type="EMBL" id="KAA3680258.1"/>
    </source>
</evidence>
<organism evidence="3 4">
    <name type="scientific">Paragonimus westermani</name>
    <dbReference type="NCBI Taxonomy" id="34504"/>
    <lineage>
        <taxon>Eukaryota</taxon>
        <taxon>Metazoa</taxon>
        <taxon>Spiralia</taxon>
        <taxon>Lophotrochozoa</taxon>
        <taxon>Platyhelminthes</taxon>
        <taxon>Trematoda</taxon>
        <taxon>Digenea</taxon>
        <taxon>Plagiorchiida</taxon>
        <taxon>Troglotremata</taxon>
        <taxon>Troglotrematidae</taxon>
        <taxon>Paragonimus</taxon>
    </lineage>
</organism>
<gene>
    <name evidence="3" type="ORF">DEA37_0012786</name>
</gene>
<comment type="caution">
    <text evidence="3">The sequence shown here is derived from an EMBL/GenBank/DDBJ whole genome shotgun (WGS) entry which is preliminary data.</text>
</comment>
<feature type="domain" description="EF-hand" evidence="2">
    <location>
        <begin position="3"/>
        <end position="38"/>
    </location>
</feature>
<name>A0A5J4NYU0_9TREM</name>